<dbReference type="STRING" id="1379270.GEMMAAP_06825"/>
<dbReference type="SMART" id="SM00849">
    <property type="entry name" value="Lactamase_B"/>
    <property type="match status" value="1"/>
</dbReference>
<reference evidence="2 3" key="2">
    <citation type="journal article" date="2016" name="Environ. Microbiol. Rep.">
        <title>Metagenomic evidence for the presence of phototrophic Gemmatimonadetes bacteria in diverse environments.</title>
        <authorList>
            <person name="Zeng Y."/>
            <person name="Baumbach J."/>
            <person name="Barbosa E.G."/>
            <person name="Azevedo V."/>
            <person name="Zhang C."/>
            <person name="Koblizek M."/>
        </authorList>
    </citation>
    <scope>NUCLEOTIDE SEQUENCE [LARGE SCALE GENOMIC DNA]</scope>
    <source>
        <strain evidence="2 3">AP64</strain>
    </source>
</reference>
<evidence type="ECO:0000313" key="2">
    <source>
        <dbReference type="EMBL" id="AMW04634.1"/>
    </source>
</evidence>
<proteinExistence type="predicted"/>
<dbReference type="GO" id="GO:0042781">
    <property type="term" value="F:3'-tRNA processing endoribonuclease activity"/>
    <property type="evidence" value="ECO:0007669"/>
    <property type="project" value="TreeGrafter"/>
</dbReference>
<organism evidence="2 3">
    <name type="scientific">Gemmatimonas phototrophica</name>
    <dbReference type="NCBI Taxonomy" id="1379270"/>
    <lineage>
        <taxon>Bacteria</taxon>
        <taxon>Pseudomonadati</taxon>
        <taxon>Gemmatimonadota</taxon>
        <taxon>Gemmatimonadia</taxon>
        <taxon>Gemmatimonadales</taxon>
        <taxon>Gemmatimonadaceae</taxon>
        <taxon>Gemmatimonas</taxon>
    </lineage>
</organism>
<dbReference type="Pfam" id="PF12706">
    <property type="entry name" value="Lactamase_B_2"/>
    <property type="match status" value="1"/>
</dbReference>
<dbReference type="EMBL" id="CP011454">
    <property type="protein sequence ID" value="AMW04634.1"/>
    <property type="molecule type" value="Genomic_DNA"/>
</dbReference>
<dbReference type="Proteomes" id="UP000076404">
    <property type="component" value="Chromosome"/>
</dbReference>
<accession>A0A143BJK7</accession>
<dbReference type="Gene3D" id="3.60.15.10">
    <property type="entry name" value="Ribonuclease Z/Hydroxyacylglutathione hydrolase-like"/>
    <property type="match status" value="1"/>
</dbReference>
<sequence length="252" mass="26870">MRLTTIGTGTAAPHPSRVASAHLVEAGEVRLLLDCGSGAVHRMANLGVAWSDITHVALTHFHADHIADLPLLIMGWRWGQLPPRSAPVTIYGPLGTGALLERMAAVYGGWLLAPGFPLTVRDMSPDEVIRLPGDVSLHACAVPHTAESVAYSVSEGTRRLVYTGDTGVSESLGAWARDCDLLLAECSLPDTMAIREHLTPRQVGALAAQAAARRLVLTHFYPPVEAVNIAAEVAEHYSGPTVCATDGWFIDF</sequence>
<evidence type="ECO:0000313" key="3">
    <source>
        <dbReference type="Proteomes" id="UP000076404"/>
    </source>
</evidence>
<dbReference type="InterPro" id="IPR036866">
    <property type="entry name" value="RibonucZ/Hydroxyglut_hydro"/>
</dbReference>
<feature type="domain" description="Metallo-beta-lactamase" evidence="1">
    <location>
        <begin position="18"/>
        <end position="219"/>
    </location>
</feature>
<evidence type="ECO:0000259" key="1">
    <source>
        <dbReference type="SMART" id="SM00849"/>
    </source>
</evidence>
<dbReference type="CDD" id="cd16272">
    <property type="entry name" value="RNaseZ_MBL-fold"/>
    <property type="match status" value="1"/>
</dbReference>
<dbReference type="PANTHER" id="PTHR46018:SF2">
    <property type="entry name" value="ZINC PHOSPHODIESTERASE ELAC PROTEIN 1"/>
    <property type="match status" value="1"/>
</dbReference>
<dbReference type="AlphaFoldDB" id="A0A143BJK7"/>
<reference evidence="2 3" key="1">
    <citation type="journal article" date="2014" name="Proc. Natl. Acad. Sci. U.S.A.">
        <title>Functional type 2 photosynthetic reaction centers found in the rare bacterial phylum Gemmatimonadetes.</title>
        <authorList>
            <person name="Zeng Y."/>
            <person name="Feng F."/>
            <person name="Medova H."/>
            <person name="Dean J."/>
            <person name="Koblizek M."/>
        </authorList>
    </citation>
    <scope>NUCLEOTIDE SEQUENCE [LARGE SCALE GENOMIC DNA]</scope>
    <source>
        <strain evidence="2 3">AP64</strain>
    </source>
</reference>
<dbReference type="RefSeq" id="WP_026850379.1">
    <property type="nucleotide sequence ID" value="NZ_CP011454.1"/>
</dbReference>
<dbReference type="OrthoDB" id="9800940at2"/>
<protein>
    <recommendedName>
        <fullName evidence="1">Metallo-beta-lactamase domain-containing protein</fullName>
    </recommendedName>
</protein>
<dbReference type="KEGG" id="gph:GEMMAAP_06825"/>
<gene>
    <name evidence="2" type="ORF">GEMMAAP_06825</name>
</gene>
<name>A0A143BJK7_9BACT</name>
<dbReference type="eggNOG" id="COG1234">
    <property type="taxonomic scope" value="Bacteria"/>
</dbReference>
<dbReference type="PANTHER" id="PTHR46018">
    <property type="entry name" value="ZINC PHOSPHODIESTERASE ELAC PROTEIN 1"/>
    <property type="match status" value="1"/>
</dbReference>
<dbReference type="InterPro" id="IPR001279">
    <property type="entry name" value="Metallo-B-lactamas"/>
</dbReference>
<dbReference type="SUPFAM" id="SSF56281">
    <property type="entry name" value="Metallo-hydrolase/oxidoreductase"/>
    <property type="match status" value="1"/>
</dbReference>
<keyword evidence="3" id="KW-1185">Reference proteome</keyword>